<reference evidence="3" key="1">
    <citation type="submission" date="2016-06" db="EMBL/GenBank/DDBJ databases">
        <authorList>
            <person name="Varghese N."/>
            <person name="Submissions Spin"/>
        </authorList>
    </citation>
    <scope>NUCLEOTIDE SEQUENCE [LARGE SCALE GENOMIC DNA]</scope>
    <source>
        <strain evidence="3">DSM 45160</strain>
    </source>
</reference>
<name>A0A1C4VNB8_9ACTN</name>
<evidence type="ECO:0000256" key="1">
    <source>
        <dbReference type="SAM" id="MobiDB-lite"/>
    </source>
</evidence>
<keyword evidence="3" id="KW-1185">Reference proteome</keyword>
<feature type="region of interest" description="Disordered" evidence="1">
    <location>
        <begin position="24"/>
        <end position="61"/>
    </location>
</feature>
<gene>
    <name evidence="2" type="ORF">GA0070612_1628</name>
</gene>
<accession>A0A1C4VNB8</accession>
<sequence>MITPAALIDSNSLQARCQPAFDSAISKNASGSNPGRRAARTEGPASDPIRRRARSTPVDRARRVVPYGRAFGLSGVFTAA</sequence>
<proteinExistence type="predicted"/>
<protein>
    <submittedName>
        <fullName evidence="2">Uncharacterized protein</fullName>
    </submittedName>
</protein>
<organism evidence="2 3">
    <name type="scientific">Micromonospora chokoriensis</name>
    <dbReference type="NCBI Taxonomy" id="356851"/>
    <lineage>
        <taxon>Bacteria</taxon>
        <taxon>Bacillati</taxon>
        <taxon>Actinomycetota</taxon>
        <taxon>Actinomycetes</taxon>
        <taxon>Micromonosporales</taxon>
        <taxon>Micromonosporaceae</taxon>
        <taxon>Micromonospora</taxon>
    </lineage>
</organism>
<evidence type="ECO:0000313" key="2">
    <source>
        <dbReference type="EMBL" id="SCE85476.1"/>
    </source>
</evidence>
<evidence type="ECO:0000313" key="3">
    <source>
        <dbReference type="Proteomes" id="UP000198224"/>
    </source>
</evidence>
<dbReference type="Proteomes" id="UP000198224">
    <property type="component" value="Chromosome I"/>
</dbReference>
<dbReference type="EMBL" id="LT607409">
    <property type="protein sequence ID" value="SCE85476.1"/>
    <property type="molecule type" value="Genomic_DNA"/>
</dbReference>
<dbReference type="AlphaFoldDB" id="A0A1C4VNB8"/>